<dbReference type="PANTHER" id="PTHR31482:SF18">
    <property type="entry name" value="ESTS AU081301(E20138)"/>
    <property type="match status" value="1"/>
</dbReference>
<name>A0A0K9P107_ZOSMR</name>
<gene>
    <name evidence="3" type="ORF">ZOSMA_44G00490</name>
</gene>
<evidence type="ECO:0000313" key="4">
    <source>
        <dbReference type="Proteomes" id="UP000036987"/>
    </source>
</evidence>
<dbReference type="InterPro" id="IPR036047">
    <property type="entry name" value="F-box-like_dom_sf"/>
</dbReference>
<dbReference type="Gene3D" id="1.20.1280.50">
    <property type="match status" value="1"/>
</dbReference>
<dbReference type="Pfam" id="PF00646">
    <property type="entry name" value="F-box"/>
    <property type="match status" value="1"/>
</dbReference>
<evidence type="ECO:0000259" key="2">
    <source>
        <dbReference type="PROSITE" id="PS50181"/>
    </source>
</evidence>
<dbReference type="OrthoDB" id="512036at2759"/>
<feature type="signal peptide" evidence="1">
    <location>
        <begin position="1"/>
        <end position="27"/>
    </location>
</feature>
<proteinExistence type="predicted"/>
<dbReference type="PROSITE" id="PS50181">
    <property type="entry name" value="FBOX"/>
    <property type="match status" value="1"/>
</dbReference>
<keyword evidence="1" id="KW-0732">Signal</keyword>
<dbReference type="Proteomes" id="UP000036987">
    <property type="component" value="Unassembled WGS sequence"/>
</dbReference>
<dbReference type="PANTHER" id="PTHR31482">
    <property type="entry name" value="ESTS AU081301(E20138)"/>
    <property type="match status" value="1"/>
</dbReference>
<dbReference type="SUPFAM" id="SSF81383">
    <property type="entry name" value="F-box domain"/>
    <property type="match status" value="1"/>
</dbReference>
<dbReference type="SMART" id="SM00256">
    <property type="entry name" value="FBOX"/>
    <property type="match status" value="1"/>
</dbReference>
<sequence>MFFFFFLLISLFPFFILFFTPIPSSWPHDMVGGSAKSVLTTSILSFTFRMSAARNKIVPEKSPVVKEKESLILDLPDLAFESILARLPASELKNMAGVCKSIREICTSDHLWEIHMKQKWGRIIGRRAHEEWKLRTSDFNGGRNGYLSVGGGMIKNFISFFCPLAVIKSKLFGANPIADKTFCFPTGSIMSFYFSLQSGKFWFPAQIYNRENGHVGFMLSCYDAEISYDRDTDKFRARYPPHGRRTVVVEDEVPWERIRAPPVETAAYDLYISDFLKDLSPGDDIEIQWRKNKDFPYGWWYGVIGHLENCDRTTLHCQCRQNDVVVLEFNQYEMGSRWRQTTINRKEHVEKGNEIDGFYGGIRRLQRIEEISVWKKLWPNQILE</sequence>
<dbReference type="AlphaFoldDB" id="A0A0K9P107"/>
<dbReference type="EMBL" id="LFYR01001330">
    <property type="protein sequence ID" value="KMZ62649.1"/>
    <property type="molecule type" value="Genomic_DNA"/>
</dbReference>
<feature type="chain" id="PRO_5005527361" evidence="1">
    <location>
        <begin position="28"/>
        <end position="384"/>
    </location>
</feature>
<dbReference type="InterPro" id="IPR001810">
    <property type="entry name" value="F-box_dom"/>
</dbReference>
<dbReference type="STRING" id="29655.A0A0K9P107"/>
<protein>
    <submittedName>
        <fullName evidence="3">F-box protein</fullName>
    </submittedName>
</protein>
<comment type="caution">
    <text evidence="3">The sequence shown here is derived from an EMBL/GenBank/DDBJ whole genome shotgun (WGS) entry which is preliminary data.</text>
</comment>
<evidence type="ECO:0000256" key="1">
    <source>
        <dbReference type="SAM" id="SignalP"/>
    </source>
</evidence>
<accession>A0A0K9P107</accession>
<organism evidence="3 4">
    <name type="scientific">Zostera marina</name>
    <name type="common">Eelgrass</name>
    <dbReference type="NCBI Taxonomy" id="29655"/>
    <lineage>
        <taxon>Eukaryota</taxon>
        <taxon>Viridiplantae</taxon>
        <taxon>Streptophyta</taxon>
        <taxon>Embryophyta</taxon>
        <taxon>Tracheophyta</taxon>
        <taxon>Spermatophyta</taxon>
        <taxon>Magnoliopsida</taxon>
        <taxon>Liliopsida</taxon>
        <taxon>Zosteraceae</taxon>
        <taxon>Zostera</taxon>
    </lineage>
</organism>
<keyword evidence="4" id="KW-1185">Reference proteome</keyword>
<feature type="domain" description="F-box" evidence="2">
    <location>
        <begin position="69"/>
        <end position="115"/>
    </location>
</feature>
<reference evidence="4" key="1">
    <citation type="journal article" date="2016" name="Nature">
        <title>The genome of the seagrass Zostera marina reveals angiosperm adaptation to the sea.</title>
        <authorList>
            <person name="Olsen J.L."/>
            <person name="Rouze P."/>
            <person name="Verhelst B."/>
            <person name="Lin Y.-C."/>
            <person name="Bayer T."/>
            <person name="Collen J."/>
            <person name="Dattolo E."/>
            <person name="De Paoli E."/>
            <person name="Dittami S."/>
            <person name="Maumus F."/>
            <person name="Michel G."/>
            <person name="Kersting A."/>
            <person name="Lauritano C."/>
            <person name="Lohaus R."/>
            <person name="Toepel M."/>
            <person name="Tonon T."/>
            <person name="Vanneste K."/>
            <person name="Amirebrahimi M."/>
            <person name="Brakel J."/>
            <person name="Bostroem C."/>
            <person name="Chovatia M."/>
            <person name="Grimwood J."/>
            <person name="Jenkins J.W."/>
            <person name="Jueterbock A."/>
            <person name="Mraz A."/>
            <person name="Stam W.T."/>
            <person name="Tice H."/>
            <person name="Bornberg-Bauer E."/>
            <person name="Green P.J."/>
            <person name="Pearson G.A."/>
            <person name="Procaccini G."/>
            <person name="Duarte C.M."/>
            <person name="Schmutz J."/>
            <person name="Reusch T.B.H."/>
            <person name="Van de Peer Y."/>
        </authorList>
    </citation>
    <scope>NUCLEOTIDE SEQUENCE [LARGE SCALE GENOMIC DNA]</scope>
    <source>
        <strain evidence="4">cv. Finnish</strain>
    </source>
</reference>
<dbReference type="OMA" id="DARECGI"/>
<evidence type="ECO:0000313" key="3">
    <source>
        <dbReference type="EMBL" id="KMZ62649.1"/>
    </source>
</evidence>